<evidence type="ECO:0000313" key="2">
    <source>
        <dbReference type="Proteomes" id="UP001060215"/>
    </source>
</evidence>
<organism evidence="1 2">
    <name type="scientific">Camellia lanceoleosa</name>
    <dbReference type="NCBI Taxonomy" id="1840588"/>
    <lineage>
        <taxon>Eukaryota</taxon>
        <taxon>Viridiplantae</taxon>
        <taxon>Streptophyta</taxon>
        <taxon>Embryophyta</taxon>
        <taxon>Tracheophyta</taxon>
        <taxon>Spermatophyta</taxon>
        <taxon>Magnoliopsida</taxon>
        <taxon>eudicotyledons</taxon>
        <taxon>Gunneridae</taxon>
        <taxon>Pentapetalae</taxon>
        <taxon>asterids</taxon>
        <taxon>Ericales</taxon>
        <taxon>Theaceae</taxon>
        <taxon>Camellia</taxon>
    </lineage>
</organism>
<evidence type="ECO:0000313" key="1">
    <source>
        <dbReference type="EMBL" id="KAI8003403.1"/>
    </source>
</evidence>
<proteinExistence type="predicted"/>
<keyword evidence="2" id="KW-1185">Reference proteome</keyword>
<dbReference type="Proteomes" id="UP001060215">
    <property type="component" value="Chromosome 9"/>
</dbReference>
<name>A0ACC0GSA8_9ERIC</name>
<gene>
    <name evidence="1" type="ORF">LOK49_LG08G00888</name>
</gene>
<reference evidence="1 2" key="1">
    <citation type="journal article" date="2022" name="Plant J.">
        <title>Chromosome-level genome of Camellia lanceoleosa provides a valuable resource for understanding genome evolution and self-incompatibility.</title>
        <authorList>
            <person name="Gong W."/>
            <person name="Xiao S."/>
            <person name="Wang L."/>
            <person name="Liao Z."/>
            <person name="Chang Y."/>
            <person name="Mo W."/>
            <person name="Hu G."/>
            <person name="Li W."/>
            <person name="Zhao G."/>
            <person name="Zhu H."/>
            <person name="Hu X."/>
            <person name="Ji K."/>
            <person name="Xiang X."/>
            <person name="Song Q."/>
            <person name="Yuan D."/>
            <person name="Jin S."/>
            <person name="Zhang L."/>
        </authorList>
    </citation>
    <scope>NUCLEOTIDE SEQUENCE [LARGE SCALE GENOMIC DNA]</scope>
    <source>
        <strain evidence="1">SQ_2022a</strain>
    </source>
</reference>
<comment type="caution">
    <text evidence="1">The sequence shown here is derived from an EMBL/GenBank/DDBJ whole genome shotgun (WGS) entry which is preliminary data.</text>
</comment>
<sequence>MASQSVIGFVGLDQLSLQLASSLLRSGYAVQAFEVYEPMLSRFANEGGLIGSSPAEVSKEKSYVNVSGAKTAFLLFNSHASKLFPVLSSSCLTTVHIKRPLLDYEFRVGIKVPVWKFRVDLCVYLKPPLWNLNARSTNTSTHMTLLLM</sequence>
<dbReference type="EMBL" id="CM045766">
    <property type="protein sequence ID" value="KAI8003403.1"/>
    <property type="molecule type" value="Genomic_DNA"/>
</dbReference>
<accession>A0ACC0GSA8</accession>
<protein>
    <submittedName>
        <fullName evidence="1">L-threonate dehydrogenase</fullName>
    </submittedName>
</protein>